<dbReference type="AlphaFoldDB" id="X0WKE9"/>
<evidence type="ECO:0000313" key="1">
    <source>
        <dbReference type="EMBL" id="GAG13171.1"/>
    </source>
</evidence>
<accession>X0WKE9</accession>
<protein>
    <submittedName>
        <fullName evidence="1">Uncharacterized protein</fullName>
    </submittedName>
</protein>
<comment type="caution">
    <text evidence="1">The sequence shown here is derived from an EMBL/GenBank/DDBJ whole genome shotgun (WGS) entry which is preliminary data.</text>
</comment>
<gene>
    <name evidence="1" type="ORF">S01H1_33795</name>
</gene>
<feature type="non-terminal residue" evidence="1">
    <location>
        <position position="75"/>
    </location>
</feature>
<reference evidence="1" key="1">
    <citation type="journal article" date="2014" name="Front. Microbiol.">
        <title>High frequency of phylogenetically diverse reductive dehalogenase-homologous genes in deep subseafloor sedimentary metagenomes.</title>
        <authorList>
            <person name="Kawai M."/>
            <person name="Futagami T."/>
            <person name="Toyoda A."/>
            <person name="Takaki Y."/>
            <person name="Nishi S."/>
            <person name="Hori S."/>
            <person name="Arai W."/>
            <person name="Tsubouchi T."/>
            <person name="Morono Y."/>
            <person name="Uchiyama I."/>
            <person name="Ito T."/>
            <person name="Fujiyama A."/>
            <person name="Inagaki F."/>
            <person name="Takami H."/>
        </authorList>
    </citation>
    <scope>NUCLEOTIDE SEQUENCE</scope>
    <source>
        <strain evidence="1">Expedition CK06-06</strain>
    </source>
</reference>
<sequence>MKNNFSVFEIVTMTTITLNNNLESFETLYTNIPRLDKKEPEYDYYFPTLERYTFKDRFAKTKKKDDERYADEAKR</sequence>
<organism evidence="1">
    <name type="scientific">marine sediment metagenome</name>
    <dbReference type="NCBI Taxonomy" id="412755"/>
    <lineage>
        <taxon>unclassified sequences</taxon>
        <taxon>metagenomes</taxon>
        <taxon>ecological metagenomes</taxon>
    </lineage>
</organism>
<proteinExistence type="predicted"/>
<name>X0WKE9_9ZZZZ</name>
<dbReference type="EMBL" id="BARS01021000">
    <property type="protein sequence ID" value="GAG13171.1"/>
    <property type="molecule type" value="Genomic_DNA"/>
</dbReference>